<evidence type="ECO:0000259" key="7">
    <source>
        <dbReference type="Pfam" id="PF00248"/>
    </source>
</evidence>
<accession>A0A9P0TL82</accession>
<keyword evidence="3" id="KW-0560">Oxidoreductase</keyword>
<dbReference type="EMBL" id="CALOZG010000040">
    <property type="protein sequence ID" value="CAH4034292.1"/>
    <property type="molecule type" value="Genomic_DNA"/>
</dbReference>
<keyword evidence="2" id="KW-0521">NADP</keyword>
<gene>
    <name evidence="8" type="ORF">PIBRA_LOCUS10492</name>
</gene>
<evidence type="ECO:0000256" key="2">
    <source>
        <dbReference type="ARBA" id="ARBA00022857"/>
    </source>
</evidence>
<dbReference type="PROSITE" id="PS00798">
    <property type="entry name" value="ALDOKETO_REDUCTASE_1"/>
    <property type="match status" value="1"/>
</dbReference>
<dbReference type="PIRSF" id="PIRSF000097">
    <property type="entry name" value="AKR"/>
    <property type="match status" value="1"/>
</dbReference>
<name>A0A9P0TL82_PIEBR</name>
<dbReference type="PROSITE" id="PS00063">
    <property type="entry name" value="ALDOKETO_REDUCTASE_3"/>
    <property type="match status" value="1"/>
</dbReference>
<reference evidence="8" key="1">
    <citation type="submission" date="2022-05" db="EMBL/GenBank/DDBJ databases">
        <authorList>
            <person name="Okamura Y."/>
        </authorList>
    </citation>
    <scope>NUCLEOTIDE SEQUENCE</scope>
</reference>
<dbReference type="Pfam" id="PF00248">
    <property type="entry name" value="Aldo_ket_red"/>
    <property type="match status" value="1"/>
</dbReference>
<evidence type="ECO:0000256" key="4">
    <source>
        <dbReference type="PIRSR" id="PIRSR000097-1"/>
    </source>
</evidence>
<evidence type="ECO:0000256" key="1">
    <source>
        <dbReference type="ARBA" id="ARBA00007905"/>
    </source>
</evidence>
<evidence type="ECO:0000256" key="6">
    <source>
        <dbReference type="PIRSR" id="PIRSR000097-3"/>
    </source>
</evidence>
<dbReference type="SUPFAM" id="SSF51430">
    <property type="entry name" value="NAD(P)-linked oxidoreductase"/>
    <property type="match status" value="1"/>
</dbReference>
<dbReference type="InterPro" id="IPR023210">
    <property type="entry name" value="NADP_OxRdtase_dom"/>
</dbReference>
<evidence type="ECO:0000256" key="5">
    <source>
        <dbReference type="PIRSR" id="PIRSR000097-2"/>
    </source>
</evidence>
<feature type="binding site" evidence="5">
    <location>
        <position position="153"/>
    </location>
    <ligand>
        <name>substrate</name>
    </ligand>
</feature>
<dbReference type="InterPro" id="IPR020471">
    <property type="entry name" value="AKR"/>
</dbReference>
<dbReference type="FunFam" id="3.20.20.100:FF:000006">
    <property type="entry name" value="Aldo-keto reductase family 1 member A1"/>
    <property type="match status" value="1"/>
</dbReference>
<evidence type="ECO:0000313" key="9">
    <source>
        <dbReference type="Proteomes" id="UP001152562"/>
    </source>
</evidence>
<keyword evidence="9" id="KW-1185">Reference proteome</keyword>
<dbReference type="InterPro" id="IPR036812">
    <property type="entry name" value="NAD(P)_OxRdtase_dom_sf"/>
</dbReference>
<sequence>MSQAVVTAPLRSSYVKNTPHDIFSAVSFEKSKSKDLRLFAMAKVPLVVFNNGHTCPIIGLGTWKSKPGEVTQAVKDAIDTGYRHIDCAHIYGNEKEVGEALKAKIDDGTIKREDIFITSKLWCTFHRPDLVEGALKTTLTNLGLEYLDLYLIHWPQAFKEETDEFPTDKNDKVIPSTVDYVDTYKAMEILVDKGLVRSIGVSNFNKKQLDRVLEASRIKPAVQQIECHPYLNQQKMFDHCKSHGIVVTAYSPLGSPDRPWAKPGDPSLLEDQRLKSIADRYNKTVPQILIRYAVDRQMIVIPKSVTKSRIEQNFNVFDFQLSPEDLELIATLERNGRLCSMGDTHHPDYPFHDEF</sequence>
<comment type="similarity">
    <text evidence="1">Belongs to the aldo/keto reductase family.</text>
</comment>
<dbReference type="PRINTS" id="PR00069">
    <property type="entry name" value="ALDKETRDTASE"/>
</dbReference>
<organism evidence="8 9">
    <name type="scientific">Pieris brassicae</name>
    <name type="common">White butterfly</name>
    <name type="synonym">Large white butterfly</name>
    <dbReference type="NCBI Taxonomy" id="7116"/>
    <lineage>
        <taxon>Eukaryota</taxon>
        <taxon>Metazoa</taxon>
        <taxon>Ecdysozoa</taxon>
        <taxon>Arthropoda</taxon>
        <taxon>Hexapoda</taxon>
        <taxon>Insecta</taxon>
        <taxon>Pterygota</taxon>
        <taxon>Neoptera</taxon>
        <taxon>Endopterygota</taxon>
        <taxon>Lepidoptera</taxon>
        <taxon>Glossata</taxon>
        <taxon>Ditrysia</taxon>
        <taxon>Papilionoidea</taxon>
        <taxon>Pieridae</taxon>
        <taxon>Pierinae</taxon>
        <taxon>Pieris</taxon>
    </lineage>
</organism>
<evidence type="ECO:0000313" key="8">
    <source>
        <dbReference type="EMBL" id="CAH4034292.1"/>
    </source>
</evidence>
<comment type="caution">
    <text evidence="8">The sequence shown here is derived from an EMBL/GenBank/DDBJ whole genome shotgun (WGS) entry which is preliminary data.</text>
</comment>
<dbReference type="PROSITE" id="PS00062">
    <property type="entry name" value="ALDOKETO_REDUCTASE_2"/>
    <property type="match status" value="1"/>
</dbReference>
<evidence type="ECO:0000256" key="3">
    <source>
        <dbReference type="ARBA" id="ARBA00023002"/>
    </source>
</evidence>
<feature type="site" description="Lowers pKa of active site Tyr" evidence="6">
    <location>
        <position position="120"/>
    </location>
</feature>
<dbReference type="InterPro" id="IPR018170">
    <property type="entry name" value="Aldo/ket_reductase_CS"/>
</dbReference>
<dbReference type="Proteomes" id="UP001152562">
    <property type="component" value="Unassembled WGS sequence"/>
</dbReference>
<dbReference type="PANTHER" id="PTHR11732">
    <property type="entry name" value="ALDO/KETO REDUCTASE"/>
    <property type="match status" value="1"/>
</dbReference>
<protein>
    <recommendedName>
        <fullName evidence="7">NADP-dependent oxidoreductase domain-containing protein</fullName>
    </recommendedName>
</protein>
<dbReference type="AlphaFoldDB" id="A0A9P0TL82"/>
<dbReference type="Gene3D" id="3.20.20.100">
    <property type="entry name" value="NADP-dependent oxidoreductase domain"/>
    <property type="match status" value="1"/>
</dbReference>
<feature type="domain" description="NADP-dependent oxidoreductase" evidence="7">
    <location>
        <begin position="58"/>
        <end position="332"/>
    </location>
</feature>
<feature type="active site" description="Proton donor" evidence="4">
    <location>
        <position position="91"/>
    </location>
</feature>
<proteinExistence type="inferred from homology"/>
<dbReference type="GO" id="GO:0016491">
    <property type="term" value="F:oxidoreductase activity"/>
    <property type="evidence" value="ECO:0007669"/>
    <property type="project" value="UniProtKB-KW"/>
</dbReference>